<proteinExistence type="predicted"/>
<protein>
    <submittedName>
        <fullName evidence="1">Uncharacterized protein</fullName>
    </submittedName>
</protein>
<gene>
    <name evidence="1" type="ORF">OJ253_1199</name>
</gene>
<comment type="caution">
    <text evidence="1">The sequence shown here is derived from an EMBL/GenBank/DDBJ whole genome shotgun (WGS) entry which is preliminary data.</text>
</comment>
<dbReference type="OrthoDB" id="338088at2759"/>
<dbReference type="EMBL" id="JAPCXC010000025">
    <property type="protein sequence ID" value="KAJ1610339.1"/>
    <property type="molecule type" value="Genomic_DNA"/>
</dbReference>
<dbReference type="Proteomes" id="UP001067231">
    <property type="component" value="Unassembled WGS sequence"/>
</dbReference>
<sequence length="235" mass="27597">MSYARNDFCKQECIRQLPFEKNDELLNKYILIKLENINSLYYDTFEHISNETEISNDSIILEKSFYDLIGLKYIYCTTSLFNRAPSNVKKLILHNCSNDIEILDTINYWCIERITKIEILFNTINLLADDINSILQLPFDTDDSVIQSKCDFILKWLYLPVEDTPSSEKVFKSYTKLKEAMNTWEFHSSANNTRKKEVKTEQVFLVKPNFQKVVEFVLERHSEQIVGTISSGRLD</sequence>
<reference evidence="1" key="1">
    <citation type="submission" date="2022-10" db="EMBL/GenBank/DDBJ databases">
        <title>Adaptive evolution leads to modifications in subtelomeric GC content in a zoonotic Cryptosporidium species.</title>
        <authorList>
            <person name="Li J."/>
            <person name="Feng Y."/>
            <person name="Xiao L."/>
        </authorList>
    </citation>
    <scope>NUCLEOTIDE SEQUENCE</scope>
    <source>
        <strain evidence="1">33844</strain>
    </source>
</reference>
<dbReference type="AlphaFoldDB" id="A0A9D5HY06"/>
<name>A0A9D5HY06_9CRYT</name>
<evidence type="ECO:0000313" key="1">
    <source>
        <dbReference type="EMBL" id="KAJ1610339.1"/>
    </source>
</evidence>
<organism evidence="1">
    <name type="scientific">Cryptosporidium canis</name>
    <dbReference type="NCBI Taxonomy" id="195482"/>
    <lineage>
        <taxon>Eukaryota</taxon>
        <taxon>Sar</taxon>
        <taxon>Alveolata</taxon>
        <taxon>Apicomplexa</taxon>
        <taxon>Conoidasida</taxon>
        <taxon>Coccidia</taxon>
        <taxon>Eucoccidiorida</taxon>
        <taxon>Eimeriorina</taxon>
        <taxon>Cryptosporidiidae</taxon>
        <taxon>Cryptosporidium</taxon>
    </lineage>
</organism>
<accession>A0A9D5HY06</accession>